<proteinExistence type="predicted"/>
<dbReference type="RefSeq" id="WP_089356258.1">
    <property type="nucleotide sequence ID" value="NZ_FZPD01000002.1"/>
</dbReference>
<keyword evidence="2" id="KW-1185">Reference proteome</keyword>
<dbReference type="SUPFAM" id="SSF50475">
    <property type="entry name" value="FMN-binding split barrel"/>
    <property type="match status" value="1"/>
</dbReference>
<evidence type="ECO:0008006" key="3">
    <source>
        <dbReference type="Google" id="ProtNLM"/>
    </source>
</evidence>
<reference evidence="1 2" key="1">
    <citation type="submission" date="2017-06" db="EMBL/GenBank/DDBJ databases">
        <authorList>
            <person name="Kim H.J."/>
            <person name="Triplett B.A."/>
        </authorList>
    </citation>
    <scope>NUCLEOTIDE SEQUENCE [LARGE SCALE GENOMIC DNA]</scope>
    <source>
        <strain evidence="1 2">DSM 19307</strain>
    </source>
</reference>
<dbReference type="PANTHER" id="PTHR34071">
    <property type="entry name" value="5-NITROIMIDAZOLE ANTIBIOTICS RESISTANCE PROTEIN, NIMA-FAMILY-RELATED PROTEIN-RELATED"/>
    <property type="match status" value="1"/>
</dbReference>
<dbReference type="Gene3D" id="2.30.110.10">
    <property type="entry name" value="Electron Transport, Fmn-binding Protein, Chain A"/>
    <property type="match status" value="1"/>
</dbReference>
<dbReference type="PANTHER" id="PTHR34071:SF2">
    <property type="entry name" value="FLAVIN-NUCLEOTIDE-BINDING PROTEIN"/>
    <property type="match status" value="1"/>
</dbReference>
<dbReference type="InterPro" id="IPR024747">
    <property type="entry name" value="Pyridox_Oxase-rel"/>
</dbReference>
<dbReference type="InterPro" id="IPR012349">
    <property type="entry name" value="Split_barrel_FMN-bd"/>
</dbReference>
<accession>A0A239HVS0</accession>
<dbReference type="AlphaFoldDB" id="A0A239HVS0"/>
<name>A0A239HVS0_EKHLU</name>
<sequence length="212" mass="23938">MAKTKPSRYPSRGTEDKKTLHQIIDEGLFCTIAFVRDGVPHQIPTGYARVDDDIYIHASAKSHFIQGIIGQTVSFSVTHLDALILSPTAFDHSFNYRSVIGFSKVEEITDPAEKLKFFNLFTDRYIPGRIEDVGVPTNEEVSITKIARLSLNNAAAKVRTGDVNVKMEKDAPWCGVIPLEWKYSAPQIDNQLDRRRELPNYIKKLIDGFGKR</sequence>
<dbReference type="Pfam" id="PF12900">
    <property type="entry name" value="Pyridox_ox_2"/>
    <property type="match status" value="1"/>
</dbReference>
<evidence type="ECO:0000313" key="1">
    <source>
        <dbReference type="EMBL" id="SNS85417.1"/>
    </source>
</evidence>
<protein>
    <recommendedName>
        <fullName evidence="3">Nitroimidazol reductase NimA, pyridoxamine 5'-phosphate oxidase superfamily</fullName>
    </recommendedName>
</protein>
<organism evidence="1 2">
    <name type="scientific">Ekhidna lutea</name>
    <dbReference type="NCBI Taxonomy" id="447679"/>
    <lineage>
        <taxon>Bacteria</taxon>
        <taxon>Pseudomonadati</taxon>
        <taxon>Bacteroidota</taxon>
        <taxon>Cytophagia</taxon>
        <taxon>Cytophagales</taxon>
        <taxon>Reichenbachiellaceae</taxon>
        <taxon>Ekhidna</taxon>
    </lineage>
</organism>
<dbReference type="EMBL" id="FZPD01000002">
    <property type="protein sequence ID" value="SNS85417.1"/>
    <property type="molecule type" value="Genomic_DNA"/>
</dbReference>
<dbReference type="Proteomes" id="UP000198393">
    <property type="component" value="Unassembled WGS sequence"/>
</dbReference>
<gene>
    <name evidence="1" type="ORF">SAMN05421640_1533</name>
</gene>
<dbReference type="OrthoDB" id="116031at2"/>
<evidence type="ECO:0000313" key="2">
    <source>
        <dbReference type="Proteomes" id="UP000198393"/>
    </source>
</evidence>